<evidence type="ECO:0000259" key="3">
    <source>
        <dbReference type="PROSITE" id="PS50089"/>
    </source>
</evidence>
<dbReference type="PANTHER" id="PTHR22696:SF3">
    <property type="entry name" value="CHROMOSOME UNDETERMINED SCAFFOLD_98, WHOLE GENOME SHOTGUN SEQUENCE"/>
    <property type="match status" value="1"/>
</dbReference>
<gene>
    <name evidence="4" type="ORF">ACOF00016_LOCUS7991</name>
</gene>
<keyword evidence="2" id="KW-0175">Coiled coil</keyword>
<protein>
    <recommendedName>
        <fullName evidence="3">RING-type domain-containing protein</fullName>
    </recommendedName>
</protein>
<dbReference type="AlphaFoldDB" id="A0A7S3P859"/>
<dbReference type="EMBL" id="HBIM01009443">
    <property type="protein sequence ID" value="CAE0410538.1"/>
    <property type="molecule type" value="Transcribed_RNA"/>
</dbReference>
<organism evidence="4">
    <name type="scientific">Amphora coffeiformis</name>
    <dbReference type="NCBI Taxonomy" id="265554"/>
    <lineage>
        <taxon>Eukaryota</taxon>
        <taxon>Sar</taxon>
        <taxon>Stramenopiles</taxon>
        <taxon>Ochrophyta</taxon>
        <taxon>Bacillariophyta</taxon>
        <taxon>Bacillariophyceae</taxon>
        <taxon>Bacillariophycidae</taxon>
        <taxon>Thalassiophysales</taxon>
        <taxon>Catenulaceae</taxon>
        <taxon>Amphora</taxon>
    </lineage>
</organism>
<dbReference type="SUPFAM" id="SSF57850">
    <property type="entry name" value="RING/U-box"/>
    <property type="match status" value="1"/>
</dbReference>
<dbReference type="Pfam" id="PF13920">
    <property type="entry name" value="zf-C3HC4_3"/>
    <property type="match status" value="1"/>
</dbReference>
<proteinExistence type="predicted"/>
<reference evidence="4" key="1">
    <citation type="submission" date="2021-01" db="EMBL/GenBank/DDBJ databases">
        <authorList>
            <person name="Corre E."/>
            <person name="Pelletier E."/>
            <person name="Niang G."/>
            <person name="Scheremetjew M."/>
            <person name="Finn R."/>
            <person name="Kale V."/>
            <person name="Holt S."/>
            <person name="Cochrane G."/>
            <person name="Meng A."/>
            <person name="Brown T."/>
            <person name="Cohen L."/>
        </authorList>
    </citation>
    <scope>NUCLEOTIDE SEQUENCE</scope>
    <source>
        <strain evidence="4">CCMP127</strain>
    </source>
</reference>
<keyword evidence="1" id="KW-0479">Metal-binding</keyword>
<evidence type="ECO:0000256" key="1">
    <source>
        <dbReference type="PROSITE-ProRule" id="PRU00175"/>
    </source>
</evidence>
<feature type="domain" description="RING-type" evidence="3">
    <location>
        <begin position="377"/>
        <end position="420"/>
    </location>
</feature>
<dbReference type="GO" id="GO:0008270">
    <property type="term" value="F:zinc ion binding"/>
    <property type="evidence" value="ECO:0007669"/>
    <property type="project" value="UniProtKB-KW"/>
</dbReference>
<dbReference type="InterPro" id="IPR013083">
    <property type="entry name" value="Znf_RING/FYVE/PHD"/>
</dbReference>
<dbReference type="PROSITE" id="PS50089">
    <property type="entry name" value="ZF_RING_2"/>
    <property type="match status" value="1"/>
</dbReference>
<dbReference type="SMART" id="SM00184">
    <property type="entry name" value="RING"/>
    <property type="match status" value="1"/>
</dbReference>
<evidence type="ECO:0000256" key="2">
    <source>
        <dbReference type="SAM" id="Coils"/>
    </source>
</evidence>
<name>A0A7S3P859_9STRA</name>
<dbReference type="InterPro" id="IPR001841">
    <property type="entry name" value="Znf_RING"/>
</dbReference>
<accession>A0A7S3P859</accession>
<dbReference type="CDD" id="cd22249">
    <property type="entry name" value="UDM1_RNF168_RNF169-like"/>
    <property type="match status" value="1"/>
</dbReference>
<dbReference type="Gene3D" id="3.30.40.10">
    <property type="entry name" value="Zinc/RING finger domain, C3HC4 (zinc finger)"/>
    <property type="match status" value="1"/>
</dbReference>
<dbReference type="PANTHER" id="PTHR22696">
    <property type="entry name" value="E3 UBIQUITIN-PROTEIN LIGASE RNF26"/>
    <property type="match status" value="1"/>
</dbReference>
<sequence length="432" mass="48730">MSSGTTTPPRAITGCVGKRIRVILGPTGQDYLVLLNHDDGVRPWQEADWSGDIPGPVARQINNCTNKGRYITQVDFNTSTGAWFVSGVKCDGSGGHSWWGGTDNGDAISESASARDCTKVSFGSCDYNSEMFCVITGNNGFAHQNIPKSLLNRMNRINKLKKSIHFIRLFEHFQYFIKDDEGTKWRVSGTHLGRELKKLGGNVSDVALAEDGSWLIVGHNSYSASTGVSKDLCSSLDDFYRKQQSRNSKRGNEIRLFHARNRELEEEAARIREQRAEAIRIEQETLRLQREEAIRRQLQDEDRRLREEQARMEREEAQKEAELIEEADSIHRLQEHINNRKWALLDAADSLSPDKRNRVQVHINTPNGSGSTTRSNCVICQERSSELAIIPCGHVCLCSECSQESQQHNVGVVERCPICRNQVQSTLKIFIQ</sequence>
<keyword evidence="1" id="KW-0862">Zinc</keyword>
<evidence type="ECO:0000313" key="4">
    <source>
        <dbReference type="EMBL" id="CAE0410538.1"/>
    </source>
</evidence>
<feature type="coiled-coil region" evidence="2">
    <location>
        <begin position="254"/>
        <end position="327"/>
    </location>
</feature>
<keyword evidence="1" id="KW-0863">Zinc-finger</keyword>